<evidence type="ECO:0000256" key="14">
    <source>
        <dbReference type="ARBA" id="ARBA00023242"/>
    </source>
</evidence>
<dbReference type="InterPro" id="IPR010734">
    <property type="entry name" value="Copine_C"/>
</dbReference>
<feature type="domain" description="C2" evidence="20">
    <location>
        <begin position="151"/>
        <end position="277"/>
    </location>
</feature>
<keyword evidence="14" id="KW-0539">Nucleus</keyword>
<dbReference type="CDD" id="cd04048">
    <property type="entry name" value="C2A_Copine"/>
    <property type="match status" value="1"/>
</dbReference>
<keyword evidence="10" id="KW-0677">Repeat</keyword>
<evidence type="ECO:0000256" key="4">
    <source>
        <dbReference type="ARBA" id="ARBA00004496"/>
    </source>
</evidence>
<dbReference type="InterPro" id="IPR045052">
    <property type="entry name" value="Copine"/>
</dbReference>
<name>A0AA39LUT0_9BILA</name>
<dbReference type="PANTHER" id="PTHR10857">
    <property type="entry name" value="COPINE"/>
    <property type="match status" value="1"/>
</dbReference>
<evidence type="ECO:0000256" key="15">
    <source>
        <dbReference type="ARBA" id="ARBA00058857"/>
    </source>
</evidence>
<dbReference type="Pfam" id="PF00168">
    <property type="entry name" value="C2"/>
    <property type="match status" value="2"/>
</dbReference>
<evidence type="ECO:0000256" key="3">
    <source>
        <dbReference type="ARBA" id="ARBA00004246"/>
    </source>
</evidence>
<keyword evidence="6" id="KW-1003">Cell membrane</keyword>
<dbReference type="PROSITE" id="PS50004">
    <property type="entry name" value="C2"/>
    <property type="match status" value="2"/>
</dbReference>
<keyword evidence="13" id="KW-0472">Membrane</keyword>
<comment type="subunit">
    <text evidence="16">Monomer. Interacts with ERBB2 (preferentially with the tyrosine phosphorylated form); this interaction occurs at the cell membrane and is increased in a growth factor heregulin-dependent manner. Interacts with SHC1; this interaction may mediate the binding of CPNE3 with ERBB2. Interacts with RACK1.</text>
</comment>
<evidence type="ECO:0000313" key="23">
    <source>
        <dbReference type="Proteomes" id="UP001175271"/>
    </source>
</evidence>
<keyword evidence="8" id="KW-0597">Phosphoprotein</keyword>
<dbReference type="GO" id="GO:0005634">
    <property type="term" value="C:nucleus"/>
    <property type="evidence" value="ECO:0007669"/>
    <property type="project" value="UniProtKB-SubCell"/>
</dbReference>
<proteinExistence type="inferred from homology"/>
<dbReference type="SMART" id="SM00239">
    <property type="entry name" value="C2"/>
    <property type="match status" value="2"/>
</dbReference>
<dbReference type="GO" id="GO:0005925">
    <property type="term" value="C:focal adhesion"/>
    <property type="evidence" value="ECO:0007669"/>
    <property type="project" value="UniProtKB-SubCell"/>
</dbReference>
<dbReference type="InterPro" id="IPR002035">
    <property type="entry name" value="VWF_A"/>
</dbReference>
<gene>
    <name evidence="22" type="ORF">QR680_005130</name>
</gene>
<keyword evidence="12" id="KW-0965">Cell junction</keyword>
<evidence type="ECO:0000256" key="6">
    <source>
        <dbReference type="ARBA" id="ARBA00022475"/>
    </source>
</evidence>
<dbReference type="InterPro" id="IPR036465">
    <property type="entry name" value="vWFA_dom_sf"/>
</dbReference>
<evidence type="ECO:0000256" key="11">
    <source>
        <dbReference type="ARBA" id="ARBA00022837"/>
    </source>
</evidence>
<evidence type="ECO:0000313" key="22">
    <source>
        <dbReference type="EMBL" id="KAK0410432.1"/>
    </source>
</evidence>
<evidence type="ECO:0000256" key="9">
    <source>
        <dbReference type="ARBA" id="ARBA00022723"/>
    </source>
</evidence>
<evidence type="ECO:0000259" key="21">
    <source>
        <dbReference type="PROSITE" id="PS50234"/>
    </source>
</evidence>
<dbReference type="GO" id="GO:0005544">
    <property type="term" value="F:calcium-dependent phospholipid binding"/>
    <property type="evidence" value="ECO:0007669"/>
    <property type="project" value="InterPro"/>
</dbReference>
<dbReference type="CDD" id="cd04047">
    <property type="entry name" value="C2B_Copine"/>
    <property type="match status" value="1"/>
</dbReference>
<dbReference type="SUPFAM" id="SSF53300">
    <property type="entry name" value="vWA-like"/>
    <property type="match status" value="1"/>
</dbReference>
<dbReference type="FunFam" id="2.60.40.150:FF:000099">
    <property type="entry name" value="Copine 3"/>
    <property type="match status" value="1"/>
</dbReference>
<dbReference type="GO" id="GO:0005886">
    <property type="term" value="C:plasma membrane"/>
    <property type="evidence" value="ECO:0007669"/>
    <property type="project" value="UniProtKB-SubCell"/>
</dbReference>
<keyword evidence="9" id="KW-0479">Metal-binding</keyword>
<evidence type="ECO:0000256" key="7">
    <source>
        <dbReference type="ARBA" id="ARBA00022490"/>
    </source>
</evidence>
<feature type="compositionally biased region" description="Pro residues" evidence="19">
    <location>
        <begin position="605"/>
        <end position="618"/>
    </location>
</feature>
<dbReference type="SMART" id="SM00327">
    <property type="entry name" value="VWA"/>
    <property type="match status" value="1"/>
</dbReference>
<feature type="domain" description="VWFA" evidence="21">
    <location>
        <begin position="320"/>
        <end position="524"/>
    </location>
</feature>
<comment type="subcellular location">
    <subcellularLocation>
        <location evidence="3">Cell junction</location>
        <location evidence="3">Focal adhesion</location>
    </subcellularLocation>
    <subcellularLocation>
        <location evidence="2">Cell membrane</location>
    </subcellularLocation>
    <subcellularLocation>
        <location evidence="4">Cytoplasm</location>
    </subcellularLocation>
    <subcellularLocation>
        <location evidence="1">Nucleus</location>
    </subcellularLocation>
</comment>
<evidence type="ECO:0000256" key="19">
    <source>
        <dbReference type="SAM" id="MobiDB-lite"/>
    </source>
</evidence>
<evidence type="ECO:0000256" key="12">
    <source>
        <dbReference type="ARBA" id="ARBA00022949"/>
    </source>
</evidence>
<keyword evidence="11" id="KW-0106">Calcium</keyword>
<dbReference type="EMBL" id="JAUCMV010000003">
    <property type="protein sequence ID" value="KAK0410432.1"/>
    <property type="molecule type" value="Genomic_DNA"/>
</dbReference>
<organism evidence="22 23">
    <name type="scientific">Steinernema hermaphroditum</name>
    <dbReference type="NCBI Taxonomy" id="289476"/>
    <lineage>
        <taxon>Eukaryota</taxon>
        <taxon>Metazoa</taxon>
        <taxon>Ecdysozoa</taxon>
        <taxon>Nematoda</taxon>
        <taxon>Chromadorea</taxon>
        <taxon>Rhabditida</taxon>
        <taxon>Tylenchina</taxon>
        <taxon>Panagrolaimomorpha</taxon>
        <taxon>Strongyloidoidea</taxon>
        <taxon>Steinernematidae</taxon>
        <taxon>Steinernema</taxon>
    </lineage>
</organism>
<dbReference type="AlphaFoldDB" id="A0AA39LUT0"/>
<dbReference type="Proteomes" id="UP001175271">
    <property type="component" value="Unassembled WGS sequence"/>
</dbReference>
<evidence type="ECO:0000256" key="16">
    <source>
        <dbReference type="ARBA" id="ARBA00065466"/>
    </source>
</evidence>
<dbReference type="InterPro" id="IPR000008">
    <property type="entry name" value="C2_dom"/>
</dbReference>
<protein>
    <recommendedName>
        <fullName evidence="17">Copine-3</fullName>
    </recommendedName>
    <alternativeName>
        <fullName evidence="18">Copine III</fullName>
    </alternativeName>
</protein>
<feature type="region of interest" description="Disordered" evidence="19">
    <location>
        <begin position="587"/>
        <end position="618"/>
    </location>
</feature>
<keyword evidence="7" id="KW-0963">Cytoplasm</keyword>
<dbReference type="GO" id="GO:0005737">
    <property type="term" value="C:cytoplasm"/>
    <property type="evidence" value="ECO:0007669"/>
    <property type="project" value="UniProtKB-SubCell"/>
</dbReference>
<dbReference type="GO" id="GO:0071277">
    <property type="term" value="P:cellular response to calcium ion"/>
    <property type="evidence" value="ECO:0007669"/>
    <property type="project" value="UniProtKB-ARBA"/>
</dbReference>
<sequence length="618" mass="68916">MQNQPYGLGAPPLAVEQLAPGADLCSKLRLTLSARGLRDLDYFSKSDPICVVYMFRDAHLAHARKVEIGRTEVVQNCLDPEWNRTFVIDYFFEEKQPIIFEVYDADSKSQNLADHDFIGAAETTVGDIVGAQGSTKIMKLTNNTHQGGYTKWGELKVVAEETDEAIQEVAMVTCHGVKLDKKDFFGKSDPFLKFYRITDSNSKLLVHQTEVLKCTLNPKWKPFEASMQRLCANEPNNRLRIECFDYDKDGGSSHDYIGGCETTLERLRSKQDVELPLINERKREKKGKKYKDSGVLIFDSVATRRHYTFIEYITAQTALDFTIAIDLTASNGNPKMPNSLHFIGGHNLNQYQLACRAIADILQPYNPSRMFEAMGFGAKIPPRGQTSFCFPLNLPNDFPVYGVEGIMSAYATCVDQVRLFGPTNFSPVINRAADIASRYPKDGSRYQVLLIITDGIISDFEPTIHAIIGASYLPLSIIIIGVGNDDFSRMEDLDSDAHLLSLNGRTAQRDIVQFVPLREFLSKYGLSDTVGPAAMARLAKEVLAEVPVQVSSYMNMNGIVPKPVDRCRFATVSPPVHDVSMYPQPPQIFANQPAYPENPMTLMPQPQPPSAPSAPPYP</sequence>
<dbReference type="InterPro" id="IPR035892">
    <property type="entry name" value="C2_domain_sf"/>
</dbReference>
<dbReference type="PROSITE" id="PS50234">
    <property type="entry name" value="VWFA"/>
    <property type="match status" value="1"/>
</dbReference>
<evidence type="ECO:0000256" key="1">
    <source>
        <dbReference type="ARBA" id="ARBA00004123"/>
    </source>
</evidence>
<reference evidence="22" key="1">
    <citation type="submission" date="2023-06" db="EMBL/GenBank/DDBJ databases">
        <title>Genomic analysis of the entomopathogenic nematode Steinernema hermaphroditum.</title>
        <authorList>
            <person name="Schwarz E.M."/>
            <person name="Heppert J.K."/>
            <person name="Baniya A."/>
            <person name="Schwartz H.T."/>
            <person name="Tan C.-H."/>
            <person name="Antoshechkin I."/>
            <person name="Sternberg P.W."/>
            <person name="Goodrich-Blair H."/>
            <person name="Dillman A.R."/>
        </authorList>
    </citation>
    <scope>NUCLEOTIDE SEQUENCE</scope>
    <source>
        <strain evidence="22">PS9179</strain>
        <tissue evidence="22">Whole animal</tissue>
    </source>
</reference>
<comment type="caution">
    <text evidence="22">The sequence shown here is derived from an EMBL/GenBank/DDBJ whole genome shotgun (WGS) entry which is preliminary data.</text>
</comment>
<dbReference type="SUPFAM" id="SSF49562">
    <property type="entry name" value="C2 domain (Calcium/lipid-binding domain, CaLB)"/>
    <property type="match status" value="2"/>
</dbReference>
<dbReference type="FunFam" id="2.60.40.150:FF:000042">
    <property type="entry name" value="Copine 3"/>
    <property type="match status" value="1"/>
</dbReference>
<evidence type="ECO:0000256" key="10">
    <source>
        <dbReference type="ARBA" id="ARBA00022737"/>
    </source>
</evidence>
<accession>A0AA39LUT0</accession>
<comment type="function">
    <text evidence="15">Calcium-dependent phospholipid-binding protein that plays a role in ERBB2-mediated tumor cell migration in response to growth factor heregulin stimulation.</text>
</comment>
<keyword evidence="23" id="KW-1185">Reference proteome</keyword>
<dbReference type="Pfam" id="PF07002">
    <property type="entry name" value="Copine"/>
    <property type="match status" value="1"/>
</dbReference>
<evidence type="ECO:0000256" key="5">
    <source>
        <dbReference type="ARBA" id="ARBA00009048"/>
    </source>
</evidence>
<dbReference type="InterPro" id="IPR037768">
    <property type="entry name" value="C2B_Copine"/>
</dbReference>
<evidence type="ECO:0000256" key="13">
    <source>
        <dbReference type="ARBA" id="ARBA00023136"/>
    </source>
</evidence>
<evidence type="ECO:0000256" key="18">
    <source>
        <dbReference type="ARBA" id="ARBA00076171"/>
    </source>
</evidence>
<comment type="similarity">
    <text evidence="5">Belongs to the copine family.</text>
</comment>
<evidence type="ECO:0000256" key="2">
    <source>
        <dbReference type="ARBA" id="ARBA00004236"/>
    </source>
</evidence>
<evidence type="ECO:0000259" key="20">
    <source>
        <dbReference type="PROSITE" id="PS50004"/>
    </source>
</evidence>
<evidence type="ECO:0000256" key="8">
    <source>
        <dbReference type="ARBA" id="ARBA00022553"/>
    </source>
</evidence>
<dbReference type="GO" id="GO:0046872">
    <property type="term" value="F:metal ion binding"/>
    <property type="evidence" value="ECO:0007669"/>
    <property type="project" value="UniProtKB-KW"/>
</dbReference>
<dbReference type="PANTHER" id="PTHR10857:SF106">
    <property type="entry name" value="C2 DOMAIN-CONTAINING PROTEIN"/>
    <property type="match status" value="1"/>
</dbReference>
<evidence type="ECO:0000256" key="17">
    <source>
        <dbReference type="ARBA" id="ARBA00074834"/>
    </source>
</evidence>
<dbReference type="Gene3D" id="2.60.40.150">
    <property type="entry name" value="C2 domain"/>
    <property type="match status" value="2"/>
</dbReference>
<feature type="domain" description="C2" evidence="20">
    <location>
        <begin position="7"/>
        <end position="138"/>
    </location>
</feature>